<accession>A0A497EVF4</accession>
<feature type="transmembrane region" description="Helical" evidence="5">
    <location>
        <begin position="167"/>
        <end position="191"/>
    </location>
</feature>
<dbReference type="PANTHER" id="PTHR13325">
    <property type="entry name" value="PROTEASE M50 MEMBRANE-BOUND TRANSCRIPTION FACTOR SITE 2 PROTEASE"/>
    <property type="match status" value="1"/>
</dbReference>
<dbReference type="GO" id="GO:0031293">
    <property type="term" value="P:membrane protein intracellular domain proteolysis"/>
    <property type="evidence" value="ECO:0007669"/>
    <property type="project" value="TreeGrafter"/>
</dbReference>
<dbReference type="Pfam" id="PF17820">
    <property type="entry name" value="PDZ_6"/>
    <property type="match status" value="1"/>
</dbReference>
<dbReference type="PROSITE" id="PS50106">
    <property type="entry name" value="PDZ"/>
    <property type="match status" value="1"/>
</dbReference>
<proteinExistence type="predicted"/>
<organism evidence="7 8">
    <name type="scientific">Thermoproteota archaeon</name>
    <dbReference type="NCBI Taxonomy" id="2056631"/>
    <lineage>
        <taxon>Archaea</taxon>
        <taxon>Thermoproteota</taxon>
    </lineage>
</organism>
<feature type="transmembrane region" description="Helical" evidence="5">
    <location>
        <begin position="312"/>
        <end position="331"/>
    </location>
</feature>
<evidence type="ECO:0000313" key="8">
    <source>
        <dbReference type="Proteomes" id="UP000281962"/>
    </source>
</evidence>
<evidence type="ECO:0000256" key="3">
    <source>
        <dbReference type="ARBA" id="ARBA00022989"/>
    </source>
</evidence>
<dbReference type="GO" id="GO:0005737">
    <property type="term" value="C:cytoplasm"/>
    <property type="evidence" value="ECO:0007669"/>
    <property type="project" value="TreeGrafter"/>
</dbReference>
<keyword evidence="4 5" id="KW-0472">Membrane</keyword>
<feature type="domain" description="PDZ" evidence="6">
    <location>
        <begin position="200"/>
        <end position="256"/>
    </location>
</feature>
<comment type="subcellular location">
    <subcellularLocation>
        <location evidence="1">Endomembrane system</location>
        <topology evidence="1">Multi-pass membrane protein</topology>
    </subcellularLocation>
</comment>
<feature type="transmembrane region" description="Helical" evidence="5">
    <location>
        <begin position="48"/>
        <end position="77"/>
    </location>
</feature>
<dbReference type="Pfam" id="PF02163">
    <property type="entry name" value="Peptidase_M50"/>
    <property type="match status" value="1"/>
</dbReference>
<dbReference type="GO" id="GO:0004222">
    <property type="term" value="F:metalloendopeptidase activity"/>
    <property type="evidence" value="ECO:0007669"/>
    <property type="project" value="InterPro"/>
</dbReference>
<keyword evidence="2 5" id="KW-0812">Transmembrane</keyword>
<dbReference type="InterPro" id="IPR001193">
    <property type="entry name" value="MBTPS2"/>
</dbReference>
<comment type="caution">
    <text evidence="7">The sequence shown here is derived from an EMBL/GenBank/DDBJ whole genome shotgun (WGS) entry which is preliminary data.</text>
</comment>
<dbReference type="SUPFAM" id="SSF50156">
    <property type="entry name" value="PDZ domain-like"/>
    <property type="match status" value="1"/>
</dbReference>
<reference evidence="7 8" key="1">
    <citation type="submission" date="2018-06" db="EMBL/GenBank/DDBJ databases">
        <title>Extensive metabolic versatility and redundancy in microbially diverse, dynamic hydrothermal sediments.</title>
        <authorList>
            <person name="Dombrowski N."/>
            <person name="Teske A."/>
            <person name="Baker B.J."/>
        </authorList>
    </citation>
    <scope>NUCLEOTIDE SEQUENCE [LARGE SCALE GENOMIC DNA]</scope>
    <source>
        <strain evidence="7">B30_G17</strain>
    </source>
</reference>
<dbReference type="GO" id="GO:0012505">
    <property type="term" value="C:endomembrane system"/>
    <property type="evidence" value="ECO:0007669"/>
    <property type="project" value="UniProtKB-SubCell"/>
</dbReference>
<dbReference type="GO" id="GO:0016020">
    <property type="term" value="C:membrane"/>
    <property type="evidence" value="ECO:0007669"/>
    <property type="project" value="InterPro"/>
</dbReference>
<dbReference type="InterPro" id="IPR041489">
    <property type="entry name" value="PDZ_6"/>
</dbReference>
<evidence type="ECO:0000256" key="5">
    <source>
        <dbReference type="SAM" id="Phobius"/>
    </source>
</evidence>
<dbReference type="Proteomes" id="UP000281962">
    <property type="component" value="Unassembled WGS sequence"/>
</dbReference>
<dbReference type="PRINTS" id="PR01000">
    <property type="entry name" value="SREBPS2PTASE"/>
</dbReference>
<keyword evidence="3 5" id="KW-1133">Transmembrane helix</keyword>
<feature type="transmembrane region" description="Helical" evidence="5">
    <location>
        <begin position="352"/>
        <end position="380"/>
    </location>
</feature>
<dbReference type="SMART" id="SM00228">
    <property type="entry name" value="PDZ"/>
    <property type="match status" value="1"/>
</dbReference>
<name>A0A497EVF4_9CREN</name>
<dbReference type="Gene3D" id="2.30.42.10">
    <property type="match status" value="1"/>
</dbReference>
<sequence length="385" mass="43719">MFWLLIYIFHRFFNLGKYGVELKPYMALLWRTERLNKFIDKIAFKYSFIWKIVFTIGAFLAIGELCYIIIFLSYNLIKPWLGKSVTPVLPLIPGVTIGFESIPYFLISALIVFCLHELAHGISARVEGIRVKSIGLMVLIIIVGGFAELDDEDINRAKLSSKLRLLAAGSMANILCGILVAIIIMNFPLILSPLFNNSQGVLILDVLPNSPAHNVGMRTGDVILAINGVRIHDTVNFIKFMHNTPANSTLLVTTLSRSYVVKCSFHPLNKSIAFLGVRTFNYYPPKIVIPFLTYMFPWYLFNFLSWLEVLSISAALINMLPIAIFDGNRFFESIFQASFFRSKKFLIFNHELSIGDIMLSTLRFIAISLLLLNISFSFYLGKLRL</sequence>
<feature type="transmembrane region" description="Helical" evidence="5">
    <location>
        <begin position="131"/>
        <end position="147"/>
    </location>
</feature>
<dbReference type="InterPro" id="IPR008915">
    <property type="entry name" value="Peptidase_M50"/>
</dbReference>
<evidence type="ECO:0000256" key="4">
    <source>
        <dbReference type="ARBA" id="ARBA00023136"/>
    </source>
</evidence>
<evidence type="ECO:0000256" key="1">
    <source>
        <dbReference type="ARBA" id="ARBA00004127"/>
    </source>
</evidence>
<feature type="transmembrane region" description="Helical" evidence="5">
    <location>
        <begin position="97"/>
        <end position="119"/>
    </location>
</feature>
<evidence type="ECO:0000259" key="6">
    <source>
        <dbReference type="PROSITE" id="PS50106"/>
    </source>
</evidence>
<gene>
    <name evidence="7" type="ORF">DRJ21_01010</name>
</gene>
<evidence type="ECO:0000256" key="2">
    <source>
        <dbReference type="ARBA" id="ARBA00022692"/>
    </source>
</evidence>
<dbReference type="AlphaFoldDB" id="A0A497EVF4"/>
<dbReference type="EMBL" id="QMQY01000029">
    <property type="protein sequence ID" value="RLE51012.1"/>
    <property type="molecule type" value="Genomic_DNA"/>
</dbReference>
<dbReference type="InterPro" id="IPR001478">
    <property type="entry name" value="PDZ"/>
</dbReference>
<evidence type="ECO:0000313" key="7">
    <source>
        <dbReference type="EMBL" id="RLE51012.1"/>
    </source>
</evidence>
<dbReference type="InterPro" id="IPR036034">
    <property type="entry name" value="PDZ_sf"/>
</dbReference>
<dbReference type="PANTHER" id="PTHR13325:SF3">
    <property type="entry name" value="MEMBRANE-BOUND TRANSCRIPTION FACTOR SITE-2 PROTEASE"/>
    <property type="match status" value="1"/>
</dbReference>
<protein>
    <recommendedName>
        <fullName evidence="6">PDZ domain-containing protein</fullName>
    </recommendedName>
</protein>